<sequence length="141" mass="15770">MCDVGVFSAPKTAYREQVDLLYQGGANAVRLEHFGSLYDRARTAAMTSRNITAGWSKCDGQRDVDGIMVLKSPVKRIAHAAEKAFADHVILHTENGRLLIQNNEKRSRRSRPARKVGMAKVMSYEDIINNLSSLTFRVFGQ</sequence>
<reference evidence="1" key="2">
    <citation type="journal article" date="2016" name="Fungal Biol.">
        <title>Ochratoxin A production by Penicillium thymicola.</title>
        <authorList>
            <person name="Nguyen H.D.T."/>
            <person name="McMullin D.R."/>
            <person name="Ponomareva E."/>
            <person name="Riley R."/>
            <person name="Pomraning K.R."/>
            <person name="Baker S.E."/>
            <person name="Seifert K.A."/>
        </authorList>
    </citation>
    <scope>NUCLEOTIDE SEQUENCE</scope>
    <source>
        <strain evidence="1">DAOM 180753</strain>
    </source>
</reference>
<evidence type="ECO:0000313" key="1">
    <source>
        <dbReference type="EMBL" id="KAJ9482155.1"/>
    </source>
</evidence>
<dbReference type="Proteomes" id="UP001227192">
    <property type="component" value="Unassembled WGS sequence"/>
</dbReference>
<dbReference type="AlphaFoldDB" id="A0AAI9T7D5"/>
<dbReference type="EMBL" id="LACB01000608">
    <property type="protein sequence ID" value="KAJ9482155.1"/>
    <property type="molecule type" value="Genomic_DNA"/>
</dbReference>
<evidence type="ECO:0000313" key="2">
    <source>
        <dbReference type="Proteomes" id="UP001227192"/>
    </source>
</evidence>
<gene>
    <name evidence="1" type="ORF">VN97_g11286</name>
</gene>
<organism evidence="1 2">
    <name type="scientific">Penicillium thymicola</name>
    <dbReference type="NCBI Taxonomy" id="293382"/>
    <lineage>
        <taxon>Eukaryota</taxon>
        <taxon>Fungi</taxon>
        <taxon>Dikarya</taxon>
        <taxon>Ascomycota</taxon>
        <taxon>Pezizomycotina</taxon>
        <taxon>Eurotiomycetes</taxon>
        <taxon>Eurotiomycetidae</taxon>
        <taxon>Eurotiales</taxon>
        <taxon>Aspergillaceae</taxon>
        <taxon>Penicillium</taxon>
    </lineage>
</organism>
<accession>A0AAI9T7D5</accession>
<comment type="caution">
    <text evidence="1">The sequence shown here is derived from an EMBL/GenBank/DDBJ whole genome shotgun (WGS) entry which is preliminary data.</text>
</comment>
<protein>
    <submittedName>
        <fullName evidence="1">Uncharacterized protein</fullName>
    </submittedName>
</protein>
<proteinExistence type="predicted"/>
<keyword evidence="2" id="KW-1185">Reference proteome</keyword>
<name>A0AAI9T7D5_PENTH</name>
<reference evidence="1" key="1">
    <citation type="submission" date="2015-06" db="EMBL/GenBank/DDBJ databases">
        <authorList>
            <person name="Nguyen H."/>
        </authorList>
    </citation>
    <scope>NUCLEOTIDE SEQUENCE</scope>
    <source>
        <strain evidence="1">DAOM 180753</strain>
    </source>
</reference>